<dbReference type="AlphaFoldDB" id="A0AAD5R3Y2"/>
<proteinExistence type="predicted"/>
<evidence type="ECO:0000313" key="2">
    <source>
        <dbReference type="Proteomes" id="UP001196413"/>
    </source>
</evidence>
<gene>
    <name evidence="1" type="ORF">KIN20_030599</name>
</gene>
<protein>
    <submittedName>
        <fullName evidence="1">Uncharacterized protein</fullName>
    </submittedName>
</protein>
<name>A0AAD5R3Y2_PARTN</name>
<dbReference type="Proteomes" id="UP001196413">
    <property type="component" value="Unassembled WGS sequence"/>
</dbReference>
<sequence>MMPNHPSRRCIISSTTVTGICIGGREEGMCKMTEPNKATLTAVPDNYTSISGNLMTTNVIVANWSRQMWQSVLNRAIRMLASGPFGSSFFRQLALSEEAEVDL</sequence>
<comment type="caution">
    <text evidence="1">The sequence shown here is derived from an EMBL/GenBank/DDBJ whole genome shotgun (WGS) entry which is preliminary data.</text>
</comment>
<dbReference type="EMBL" id="JAHQIW010006442">
    <property type="protein sequence ID" value="KAJ1369192.1"/>
    <property type="molecule type" value="Genomic_DNA"/>
</dbReference>
<reference evidence="1" key="1">
    <citation type="submission" date="2021-06" db="EMBL/GenBank/DDBJ databases">
        <title>Parelaphostrongylus tenuis whole genome reference sequence.</title>
        <authorList>
            <person name="Garwood T.J."/>
            <person name="Larsen P.A."/>
            <person name="Fountain-Jones N.M."/>
            <person name="Garbe J.R."/>
            <person name="Macchietto M.G."/>
            <person name="Kania S.A."/>
            <person name="Gerhold R.W."/>
            <person name="Richards J.E."/>
            <person name="Wolf T.M."/>
        </authorList>
    </citation>
    <scope>NUCLEOTIDE SEQUENCE</scope>
    <source>
        <strain evidence="1">MNPRO001-30</strain>
        <tissue evidence="1">Meninges</tissue>
    </source>
</reference>
<organism evidence="1 2">
    <name type="scientific">Parelaphostrongylus tenuis</name>
    <name type="common">Meningeal worm</name>
    <dbReference type="NCBI Taxonomy" id="148309"/>
    <lineage>
        <taxon>Eukaryota</taxon>
        <taxon>Metazoa</taxon>
        <taxon>Ecdysozoa</taxon>
        <taxon>Nematoda</taxon>
        <taxon>Chromadorea</taxon>
        <taxon>Rhabditida</taxon>
        <taxon>Rhabditina</taxon>
        <taxon>Rhabditomorpha</taxon>
        <taxon>Strongyloidea</taxon>
        <taxon>Metastrongylidae</taxon>
        <taxon>Parelaphostrongylus</taxon>
    </lineage>
</organism>
<accession>A0AAD5R3Y2</accession>
<evidence type="ECO:0000313" key="1">
    <source>
        <dbReference type="EMBL" id="KAJ1369192.1"/>
    </source>
</evidence>
<keyword evidence="2" id="KW-1185">Reference proteome</keyword>